<dbReference type="Proteomes" id="UP000198211">
    <property type="component" value="Unassembled WGS sequence"/>
</dbReference>
<dbReference type="EMBL" id="NBNE01004133">
    <property type="protein sequence ID" value="OWZ06062.1"/>
    <property type="molecule type" value="Genomic_DNA"/>
</dbReference>
<reference evidence="2" key="1">
    <citation type="submission" date="2017-03" db="EMBL/GenBank/DDBJ databases">
        <title>Phytopthora megakarya and P. palmivora, two closely related causual agents of cacao black pod achieved similar genome size and gene model numbers by different mechanisms.</title>
        <authorList>
            <person name="Ali S."/>
            <person name="Shao J."/>
            <person name="Larry D.J."/>
            <person name="Kronmiller B."/>
            <person name="Shen D."/>
            <person name="Strem M.D."/>
            <person name="Melnick R.L."/>
            <person name="Guiltinan M.J."/>
            <person name="Tyler B.M."/>
            <person name="Meinhardt L.W."/>
            <person name="Bailey B.A."/>
        </authorList>
    </citation>
    <scope>NUCLEOTIDE SEQUENCE [LARGE SCALE GENOMIC DNA]</scope>
    <source>
        <strain evidence="2">zdho120</strain>
    </source>
</reference>
<keyword evidence="2" id="KW-1185">Reference proteome</keyword>
<evidence type="ECO:0000313" key="1">
    <source>
        <dbReference type="EMBL" id="OWZ06062.1"/>
    </source>
</evidence>
<protein>
    <submittedName>
        <fullName evidence="1">Uncharacterized protein</fullName>
    </submittedName>
</protein>
<organism evidence="1 2">
    <name type="scientific">Phytophthora megakarya</name>
    <dbReference type="NCBI Taxonomy" id="4795"/>
    <lineage>
        <taxon>Eukaryota</taxon>
        <taxon>Sar</taxon>
        <taxon>Stramenopiles</taxon>
        <taxon>Oomycota</taxon>
        <taxon>Peronosporomycetes</taxon>
        <taxon>Peronosporales</taxon>
        <taxon>Peronosporaceae</taxon>
        <taxon>Phytophthora</taxon>
    </lineage>
</organism>
<name>A0A225VL48_9STRA</name>
<sequence>MALFIRDGQPAEVARAAASVTECMAVLIFNIVPESQRAQLLLIAGDVVNKMKATPGQTTMDDADEAEAAVHEAFLDTTVAGRALTNHTNMAIRTNSQFEDLSESKTDMNAYASHLLKPCFWINDKSEASSKKEKEKKDIEKD</sequence>
<comment type="caution">
    <text evidence="1">The sequence shown here is derived from an EMBL/GenBank/DDBJ whole genome shotgun (WGS) entry which is preliminary data.</text>
</comment>
<proteinExistence type="predicted"/>
<accession>A0A225VL48</accession>
<dbReference type="AlphaFoldDB" id="A0A225VL48"/>
<evidence type="ECO:0000313" key="2">
    <source>
        <dbReference type="Proteomes" id="UP000198211"/>
    </source>
</evidence>
<gene>
    <name evidence="1" type="ORF">PHMEG_00021737</name>
</gene>